<gene>
    <name evidence="1" type="ORF">BCM31_01995</name>
</gene>
<accession>A0A2N3PKT8</accession>
<protein>
    <submittedName>
        <fullName evidence="1">Uncharacterized protein</fullName>
    </submittedName>
</protein>
<comment type="caution">
    <text evidence="1">The sequence shown here is derived from an EMBL/GenBank/DDBJ whole genome shotgun (WGS) entry which is preliminary data.</text>
</comment>
<sequence>MDFETFYQQVHKQTLERNFVRFRNRVLVSVDAYHLLPLKEKEVLNQFYPLVLVFDRIDRFIYFNEQSGVGVSTQRGSHLQFDIAYYETLKDIGMGEKIRAMCVLPYFDKCILLGFEMF</sequence>
<keyword evidence="2" id="KW-1185">Reference proteome</keyword>
<dbReference type="STRING" id="556267.HWAG_00828"/>
<dbReference type="OrthoDB" id="5328011at2"/>
<name>A0A2N3PKT8_9HELI</name>
<dbReference type="Proteomes" id="UP000233350">
    <property type="component" value="Unassembled WGS sequence"/>
</dbReference>
<dbReference type="AlphaFoldDB" id="A0A2N3PKT8"/>
<dbReference type="EMBL" id="MBPK01000008">
    <property type="protein sequence ID" value="PKT82208.1"/>
    <property type="molecule type" value="Genomic_DNA"/>
</dbReference>
<evidence type="ECO:0000313" key="2">
    <source>
        <dbReference type="Proteomes" id="UP000233350"/>
    </source>
</evidence>
<evidence type="ECO:0000313" key="1">
    <source>
        <dbReference type="EMBL" id="PKT82208.1"/>
    </source>
</evidence>
<proteinExistence type="predicted"/>
<reference evidence="1 2" key="1">
    <citation type="submission" date="2016-07" db="EMBL/GenBank/DDBJ databases">
        <title>Detection of Helicobacter winghamensis from caecal content of red fox (Vulpes vulpes).</title>
        <authorList>
            <person name="Zanoni R.G."/>
            <person name="Florio D."/>
            <person name="Caffara M."/>
            <person name="Renzi M."/>
            <person name="Parisi A."/>
            <person name="Pasquali F."/>
            <person name="Manfreda G."/>
        </authorList>
    </citation>
    <scope>NUCLEOTIDE SEQUENCE [LARGE SCALE GENOMIC DNA]</scope>
    <source>
        <strain evidence="1 2">295_13</strain>
    </source>
</reference>
<organism evidence="1 2">
    <name type="scientific">Helicobacter winghamensis</name>
    <dbReference type="NCBI Taxonomy" id="157268"/>
    <lineage>
        <taxon>Bacteria</taxon>
        <taxon>Pseudomonadati</taxon>
        <taxon>Campylobacterota</taxon>
        <taxon>Epsilonproteobacteria</taxon>
        <taxon>Campylobacterales</taxon>
        <taxon>Helicobacteraceae</taxon>
        <taxon>Helicobacter</taxon>
    </lineage>
</organism>